<dbReference type="InterPro" id="IPR017735">
    <property type="entry name" value="T6SS_FHA"/>
</dbReference>
<dbReference type="AlphaFoldDB" id="A0A2A2I2Q6"/>
<dbReference type="InterPro" id="IPR008984">
    <property type="entry name" value="SMAD_FHA_dom_sf"/>
</dbReference>
<sequence length="414" mass="45760">MDAQQQTLRLRIDNPTAVPGAVNASHAFGRAGGSIGSAASDTWQLSGRRSGVVAGHAEIRWLDGGFCLIDRSGRSFINSARQPVGRGRRARLSPGDVIRLGRYQLVADAPDVPETGAPDHSLVDGPEEALLRRDVEEDGPTPAEPLGELPREAGESAPTNPLSALGDDEPPEPEAVQGERNDVYRGDRDAALLLPRTEGERARMTTDTPTNTTDDRSRTHISLSPLLQGLNADMAVGDSQQSRVFLEEAGATLRAAIEGLLALHEQEDDRQLALRARLQPIEDNPLKLGRSYQDTLETLFADDRSPVHLSAPAAVKESLDALRHYQAATRAAMREALGAMLDAFHPDQMLRRFHGYRRHLEPGEDENAWAWTMYRHYHAELQSGHQRGFEQLFEEVFEQARDHHLRQQQKESML</sequence>
<name>A0A2A2I2Q6_9GAMM</name>
<dbReference type="CDD" id="cd00060">
    <property type="entry name" value="FHA"/>
    <property type="match status" value="1"/>
</dbReference>
<evidence type="ECO:0000259" key="3">
    <source>
        <dbReference type="Pfam" id="PF20232"/>
    </source>
</evidence>
<protein>
    <submittedName>
        <fullName evidence="4">Uncharacterized protein</fullName>
    </submittedName>
</protein>
<dbReference type="EMBL" id="NMPM01000055">
    <property type="protein sequence ID" value="PAV25574.1"/>
    <property type="molecule type" value="Genomic_DNA"/>
</dbReference>
<dbReference type="Pfam" id="PF00498">
    <property type="entry name" value="FHA"/>
    <property type="match status" value="1"/>
</dbReference>
<evidence type="ECO:0000313" key="5">
    <source>
        <dbReference type="Proteomes" id="UP000218332"/>
    </source>
</evidence>
<proteinExistence type="predicted"/>
<dbReference type="NCBIfam" id="TIGR03354">
    <property type="entry name" value="VI_FHA"/>
    <property type="match status" value="1"/>
</dbReference>
<evidence type="ECO:0000313" key="4">
    <source>
        <dbReference type="EMBL" id="PAV25574.1"/>
    </source>
</evidence>
<dbReference type="InterPro" id="IPR046883">
    <property type="entry name" value="T6SS_FHA_C"/>
</dbReference>
<keyword evidence="5" id="KW-1185">Reference proteome</keyword>
<feature type="region of interest" description="Disordered" evidence="1">
    <location>
        <begin position="133"/>
        <end position="218"/>
    </location>
</feature>
<dbReference type="Gene3D" id="2.60.200.20">
    <property type="match status" value="1"/>
</dbReference>
<comment type="caution">
    <text evidence="4">The sequence shown here is derived from an EMBL/GenBank/DDBJ whole genome shotgun (WGS) entry which is preliminary data.</text>
</comment>
<dbReference type="InterPro" id="IPR000253">
    <property type="entry name" value="FHA_dom"/>
</dbReference>
<reference evidence="4 5" key="1">
    <citation type="submission" date="2017-07" db="EMBL/GenBank/DDBJ databases">
        <title>Tamlnaduibacter salinus (Mi-7) genome sequencing.</title>
        <authorList>
            <person name="Verma A."/>
            <person name="Krishnamurthi S."/>
        </authorList>
    </citation>
    <scope>NUCLEOTIDE SEQUENCE [LARGE SCALE GENOMIC DNA]</scope>
    <source>
        <strain evidence="4 5">Mi-7</strain>
    </source>
</reference>
<evidence type="ECO:0000256" key="1">
    <source>
        <dbReference type="SAM" id="MobiDB-lite"/>
    </source>
</evidence>
<organism evidence="4 5">
    <name type="scientific">Tamilnaduibacter salinus</name>
    <dbReference type="NCBI Taxonomy" id="1484056"/>
    <lineage>
        <taxon>Bacteria</taxon>
        <taxon>Pseudomonadati</taxon>
        <taxon>Pseudomonadota</taxon>
        <taxon>Gammaproteobacteria</taxon>
        <taxon>Pseudomonadales</taxon>
        <taxon>Marinobacteraceae</taxon>
        <taxon>Tamilnaduibacter</taxon>
    </lineage>
</organism>
<feature type="compositionally biased region" description="Basic and acidic residues" evidence="1">
    <location>
        <begin position="177"/>
        <end position="190"/>
    </location>
</feature>
<dbReference type="RefSeq" id="WP_095611371.1">
    <property type="nucleotide sequence ID" value="NZ_NMPM01000055.1"/>
</dbReference>
<gene>
    <name evidence="4" type="ORF">CF392_10270</name>
</gene>
<dbReference type="SUPFAM" id="SSF49879">
    <property type="entry name" value="SMAD/FHA domain"/>
    <property type="match status" value="1"/>
</dbReference>
<evidence type="ECO:0000259" key="2">
    <source>
        <dbReference type="Pfam" id="PF00498"/>
    </source>
</evidence>
<dbReference type="Pfam" id="PF20232">
    <property type="entry name" value="T6SS_FHA_C"/>
    <property type="match status" value="1"/>
</dbReference>
<feature type="domain" description="FHA" evidence="2">
    <location>
        <begin position="34"/>
        <end position="101"/>
    </location>
</feature>
<dbReference type="Proteomes" id="UP000218332">
    <property type="component" value="Unassembled WGS sequence"/>
</dbReference>
<feature type="domain" description="Type VI secretion system FHA" evidence="3">
    <location>
        <begin position="229"/>
        <end position="400"/>
    </location>
</feature>
<accession>A0A2A2I2Q6</accession>